<dbReference type="InterPro" id="IPR019649">
    <property type="entry name" value="DUF2512"/>
</dbReference>
<feature type="transmembrane region" description="Helical" evidence="1">
    <location>
        <begin position="87"/>
        <end position="109"/>
    </location>
</feature>
<feature type="transmembrane region" description="Helical" evidence="1">
    <location>
        <begin position="31"/>
        <end position="51"/>
    </location>
</feature>
<dbReference type="Pfam" id="PF10710">
    <property type="entry name" value="DUF2512"/>
    <property type="match status" value="1"/>
</dbReference>
<feature type="transmembrane region" description="Helical" evidence="1">
    <location>
        <begin position="58"/>
        <end position="81"/>
    </location>
</feature>
<evidence type="ECO:0000313" key="3">
    <source>
        <dbReference type="Proteomes" id="UP000790580"/>
    </source>
</evidence>
<keyword evidence="1" id="KW-1133">Transmembrane helix</keyword>
<keyword evidence="1" id="KW-0472">Membrane</keyword>
<dbReference type="Proteomes" id="UP000790580">
    <property type="component" value="Unassembled WGS sequence"/>
</dbReference>
<sequence length="148" mass="16830">MNHIKVFAIKYSLVALVTLSVLTIFNVASATILWITLLVTVPAYIIGDFFLFPKFGNLIASAADFGLYTLGLWIALYFFAIPTVTSLQAALFATIFITFIEALFHEFVIGRKIKLKRVENQHTMRYQTEFGEDMDVNSSIKRTEYDNE</sequence>
<accession>A0ABS6JTR7</accession>
<organism evidence="2 3">
    <name type="scientific">Evansella alkalicola</name>
    <dbReference type="NCBI Taxonomy" id="745819"/>
    <lineage>
        <taxon>Bacteria</taxon>
        <taxon>Bacillati</taxon>
        <taxon>Bacillota</taxon>
        <taxon>Bacilli</taxon>
        <taxon>Bacillales</taxon>
        <taxon>Bacillaceae</taxon>
        <taxon>Evansella</taxon>
    </lineage>
</organism>
<keyword evidence="1" id="KW-0812">Transmembrane</keyword>
<evidence type="ECO:0000256" key="1">
    <source>
        <dbReference type="SAM" id="Phobius"/>
    </source>
</evidence>
<feature type="transmembrane region" description="Helical" evidence="1">
    <location>
        <begin position="7"/>
        <end position="25"/>
    </location>
</feature>
<evidence type="ECO:0000313" key="2">
    <source>
        <dbReference type="EMBL" id="MBU9720642.1"/>
    </source>
</evidence>
<reference evidence="2 3" key="1">
    <citation type="submission" date="2021-06" db="EMBL/GenBank/DDBJ databases">
        <title>Bacillus sp. RD4P76, an endophyte from a halophyte.</title>
        <authorList>
            <person name="Sun J.-Q."/>
        </authorList>
    </citation>
    <scope>NUCLEOTIDE SEQUENCE [LARGE SCALE GENOMIC DNA]</scope>
    <source>
        <strain evidence="2 3">JCM 17098</strain>
    </source>
</reference>
<gene>
    <name evidence="2" type="ORF">KS407_04175</name>
</gene>
<proteinExistence type="predicted"/>
<dbReference type="EMBL" id="JAHQCR010000020">
    <property type="protein sequence ID" value="MBU9720642.1"/>
    <property type="molecule type" value="Genomic_DNA"/>
</dbReference>
<keyword evidence="3" id="KW-1185">Reference proteome</keyword>
<dbReference type="RefSeq" id="WP_088075320.1">
    <property type="nucleotide sequence ID" value="NZ_JAHQCR010000020.1"/>
</dbReference>
<protein>
    <submittedName>
        <fullName evidence="2">YndM family protein</fullName>
    </submittedName>
</protein>
<name>A0ABS6JTR7_9BACI</name>
<comment type="caution">
    <text evidence="2">The sequence shown here is derived from an EMBL/GenBank/DDBJ whole genome shotgun (WGS) entry which is preliminary data.</text>
</comment>